<accession>A0A7U4QJK5</accession>
<evidence type="ECO:0000256" key="3">
    <source>
        <dbReference type="SAM" id="Phobius"/>
    </source>
</evidence>
<reference evidence="6 7" key="1">
    <citation type="submission" date="2015-10" db="EMBL/GenBank/DDBJ databases">
        <title>Candidatus Desulfofervidus auxilii, a hydrogenotrophic sulfate-reducing bacterium involved in the thermophilic anaerobic oxidation of methane.</title>
        <authorList>
            <person name="Krukenberg V."/>
            <person name="Richter M."/>
            <person name="Wegener G."/>
        </authorList>
    </citation>
    <scope>NUCLEOTIDE SEQUENCE [LARGE SCALE GENOMIC DNA]</scope>
    <source>
        <strain evidence="6 7">HS1</strain>
    </source>
</reference>
<dbReference type="PANTHER" id="PTHR11933">
    <property type="entry name" value="TRNA 5-METHYLAMINOMETHYL-2-THIOURIDYLATE -METHYLTRANSFERASE"/>
    <property type="match status" value="1"/>
</dbReference>
<protein>
    <submittedName>
        <fullName evidence="6">Thiamin biosynthesis protein ThiI</fullName>
    </submittedName>
</protein>
<dbReference type="AlphaFoldDB" id="A0A7U4QJK5"/>
<gene>
    <name evidence="6" type="ORF">HS1_000691</name>
</gene>
<evidence type="ECO:0000256" key="1">
    <source>
        <dbReference type="ARBA" id="ARBA00022741"/>
    </source>
</evidence>
<evidence type="ECO:0000313" key="6">
    <source>
        <dbReference type="EMBL" id="AMM40496.1"/>
    </source>
</evidence>
<dbReference type="RefSeq" id="WP_066060963.1">
    <property type="nucleotide sequence ID" value="NZ_CP013015.1"/>
</dbReference>
<evidence type="ECO:0000313" key="7">
    <source>
        <dbReference type="Proteomes" id="UP000070560"/>
    </source>
</evidence>
<sequence length="339" mass="38128">MHNLSQKKVLNYKALALFSGGLDSILAVLFIRAQGIQVEGVYFESPFFPRNQAVKSAEQINLPLKIVDITHDILALVRHPRFGYGQGLNPCLDCHLLMCNKACEIMHQEGYNFIISGEVLGQRPLSQTKQAMLKINKECLCSDYIVRPLSGKLLPPTIPEQKGIVQREMLLDIRGRSRKKQMQLATQLGLKTYPSPAGGCLLTDQTIAARLRDLLAHQKNILPRDLELLKLGRHFRLNPATKAIVGRNREENKKIEALGLYEDALLETIDYPSPLVLIPFGGDLDGQKWAAMLTASYSDAPLDKSVSIKMKWKGEEKILFTSVCSKEKLHKYLIQKLEK</sequence>
<dbReference type="Pfam" id="PF18297">
    <property type="entry name" value="NFACT-R_2"/>
    <property type="match status" value="1"/>
</dbReference>
<keyword evidence="7" id="KW-1185">Reference proteome</keyword>
<dbReference type="OrthoDB" id="9781887at2"/>
<dbReference type="EMBL" id="CP013015">
    <property type="protein sequence ID" value="AMM40496.1"/>
    <property type="molecule type" value="Genomic_DNA"/>
</dbReference>
<evidence type="ECO:0000259" key="4">
    <source>
        <dbReference type="Pfam" id="PF02568"/>
    </source>
</evidence>
<evidence type="ECO:0000256" key="2">
    <source>
        <dbReference type="ARBA" id="ARBA00022840"/>
    </source>
</evidence>
<feature type="transmembrane region" description="Helical" evidence="3">
    <location>
        <begin position="12"/>
        <end position="31"/>
    </location>
</feature>
<keyword evidence="2" id="KW-0067">ATP-binding</keyword>
<dbReference type="GO" id="GO:0005524">
    <property type="term" value="F:ATP binding"/>
    <property type="evidence" value="ECO:0007669"/>
    <property type="project" value="UniProtKB-KW"/>
</dbReference>
<dbReference type="InterPro" id="IPR014729">
    <property type="entry name" value="Rossmann-like_a/b/a_fold"/>
</dbReference>
<name>A0A7U4QJK5_DESA2</name>
<dbReference type="Pfam" id="PF02568">
    <property type="entry name" value="ThiI"/>
    <property type="match status" value="1"/>
</dbReference>
<feature type="domain" description="Thil AANH" evidence="4">
    <location>
        <begin position="13"/>
        <end position="151"/>
    </location>
</feature>
<keyword evidence="1" id="KW-0547">Nucleotide-binding</keyword>
<keyword evidence="3" id="KW-0472">Membrane</keyword>
<keyword evidence="3" id="KW-0812">Transmembrane</keyword>
<proteinExistence type="predicted"/>
<feature type="domain" description="NFACT protein RNA binding" evidence="5">
    <location>
        <begin position="232"/>
        <end position="332"/>
    </location>
</feature>
<organism evidence="6 7">
    <name type="scientific">Desulfofervidus auxilii</name>
    <dbReference type="NCBI Taxonomy" id="1621989"/>
    <lineage>
        <taxon>Bacteria</taxon>
        <taxon>Pseudomonadati</taxon>
        <taxon>Thermodesulfobacteriota</taxon>
        <taxon>Candidatus Desulfofervidia</taxon>
        <taxon>Candidatus Desulfofervidales</taxon>
        <taxon>Candidatus Desulfofervidaceae</taxon>
        <taxon>Candidatus Desulfofervidus</taxon>
    </lineage>
</organism>
<dbReference type="Proteomes" id="UP000070560">
    <property type="component" value="Chromosome"/>
</dbReference>
<dbReference type="KEGG" id="daw:HS1_000691"/>
<evidence type="ECO:0000259" key="5">
    <source>
        <dbReference type="Pfam" id="PF18297"/>
    </source>
</evidence>
<dbReference type="SUPFAM" id="SSF52402">
    <property type="entry name" value="Adenine nucleotide alpha hydrolases-like"/>
    <property type="match status" value="1"/>
</dbReference>
<dbReference type="Gene3D" id="3.40.50.620">
    <property type="entry name" value="HUPs"/>
    <property type="match status" value="1"/>
</dbReference>
<dbReference type="InterPro" id="IPR020536">
    <property type="entry name" value="ThiI_AANH"/>
</dbReference>
<dbReference type="GO" id="GO:0004810">
    <property type="term" value="F:CCA tRNA nucleotidyltransferase activity"/>
    <property type="evidence" value="ECO:0007669"/>
    <property type="project" value="InterPro"/>
</dbReference>
<keyword evidence="3" id="KW-1133">Transmembrane helix</keyword>
<dbReference type="PANTHER" id="PTHR11933:SF6">
    <property type="entry name" value="THIL AANH DOMAIN-CONTAINING PROTEIN"/>
    <property type="match status" value="1"/>
</dbReference>
<dbReference type="InterPro" id="IPR059101">
    <property type="entry name" value="NFACT-R_2"/>
</dbReference>